<dbReference type="Proteomes" id="UP000320231">
    <property type="component" value="Chromosome"/>
</dbReference>
<organism evidence="2 3">
    <name type="scientific">Vreelandella sulfidaeris</name>
    <dbReference type="NCBI Taxonomy" id="115553"/>
    <lineage>
        <taxon>Bacteria</taxon>
        <taxon>Pseudomonadati</taxon>
        <taxon>Pseudomonadota</taxon>
        <taxon>Gammaproteobacteria</taxon>
        <taxon>Oceanospirillales</taxon>
        <taxon>Halomonadaceae</taxon>
        <taxon>Vreelandella</taxon>
    </lineage>
</organism>
<sequence length="131" mass="14865">MLAIDTSGSTQRQLPLFIAELQALLTCVEYVEIHLIECDADIQRERIINHVQELHEIGSDNGDGLTLWEVEEPTFDLCSNEPTTSCQNVCCSYRWFGRTPETVPNFPVLWVITEDGKVPASWGQVVRLEDE</sequence>
<dbReference type="KEGG" id="hsr:HSBAA_47020"/>
<dbReference type="Pfam" id="PF09967">
    <property type="entry name" value="DUF2201"/>
    <property type="match status" value="1"/>
</dbReference>
<evidence type="ECO:0000313" key="2">
    <source>
        <dbReference type="EMBL" id="BBI63396.1"/>
    </source>
</evidence>
<dbReference type="InterPro" id="IPR018698">
    <property type="entry name" value="VWA-like_dom"/>
</dbReference>
<protein>
    <recommendedName>
        <fullName evidence="1">VWA-like domain-containing protein</fullName>
    </recommendedName>
</protein>
<dbReference type="EMBL" id="AP019514">
    <property type="protein sequence ID" value="BBI63396.1"/>
    <property type="molecule type" value="Genomic_DNA"/>
</dbReference>
<gene>
    <name evidence="2" type="ORF">HSBAA_47020</name>
</gene>
<dbReference type="AlphaFoldDB" id="A0A455UAZ9"/>
<accession>A0A455UAZ9</accession>
<name>A0A455UAZ9_9GAMM</name>
<proteinExistence type="predicted"/>
<evidence type="ECO:0000259" key="1">
    <source>
        <dbReference type="Pfam" id="PF09967"/>
    </source>
</evidence>
<reference evidence="2 3" key="1">
    <citation type="journal article" date="2019" name="Microbiol. Resour. Announc.">
        <title>Complete Genome Sequence of Halomonas sulfidaeris Strain Esulfide1 Isolated from a Metal Sulfide Rock at a Depth of 2,200 Meters, Obtained Using Nanopore Sequencing.</title>
        <authorList>
            <person name="Saito M."/>
            <person name="Nishigata A."/>
            <person name="Galipon J."/>
            <person name="Arakawa K."/>
        </authorList>
    </citation>
    <scope>NUCLEOTIDE SEQUENCE [LARGE SCALE GENOMIC DNA]</scope>
    <source>
        <strain evidence="2 3">ATCC BAA-803</strain>
    </source>
</reference>
<feature type="domain" description="VWA-like" evidence="1">
    <location>
        <begin position="2"/>
        <end position="129"/>
    </location>
</feature>
<evidence type="ECO:0000313" key="3">
    <source>
        <dbReference type="Proteomes" id="UP000320231"/>
    </source>
</evidence>